<feature type="domain" description="Aminotransferase-like plant mobile" evidence="2">
    <location>
        <begin position="32"/>
        <end position="92"/>
    </location>
</feature>
<gene>
    <name evidence="3" type="primary">MAIN</name>
    <name evidence="3" type="ORF">CR513_58218</name>
</gene>
<evidence type="ECO:0000313" key="4">
    <source>
        <dbReference type="Proteomes" id="UP000257109"/>
    </source>
</evidence>
<protein>
    <submittedName>
        <fullName evidence="3">Protein MAINTENANCE OF MERISTEMS</fullName>
    </submittedName>
</protein>
<organism evidence="3 4">
    <name type="scientific">Mucuna pruriens</name>
    <name type="common">Velvet bean</name>
    <name type="synonym">Dolichos pruriens</name>
    <dbReference type="NCBI Taxonomy" id="157652"/>
    <lineage>
        <taxon>Eukaryota</taxon>
        <taxon>Viridiplantae</taxon>
        <taxon>Streptophyta</taxon>
        <taxon>Embryophyta</taxon>
        <taxon>Tracheophyta</taxon>
        <taxon>Spermatophyta</taxon>
        <taxon>Magnoliopsida</taxon>
        <taxon>eudicotyledons</taxon>
        <taxon>Gunneridae</taxon>
        <taxon>Pentapetalae</taxon>
        <taxon>rosids</taxon>
        <taxon>fabids</taxon>
        <taxon>Fabales</taxon>
        <taxon>Fabaceae</taxon>
        <taxon>Papilionoideae</taxon>
        <taxon>50 kb inversion clade</taxon>
        <taxon>NPAAA clade</taxon>
        <taxon>indigoferoid/millettioid clade</taxon>
        <taxon>Phaseoleae</taxon>
        <taxon>Mucuna</taxon>
    </lineage>
</organism>
<feature type="non-terminal residue" evidence="3">
    <location>
        <position position="1"/>
    </location>
</feature>
<dbReference type="InterPro" id="IPR019557">
    <property type="entry name" value="AminoTfrase-like_pln_mobile"/>
</dbReference>
<evidence type="ECO:0000256" key="1">
    <source>
        <dbReference type="SAM" id="Phobius"/>
    </source>
</evidence>
<dbReference type="EMBL" id="QJKJ01014944">
    <property type="protein sequence ID" value="RDX63363.1"/>
    <property type="molecule type" value="Genomic_DNA"/>
</dbReference>
<comment type="caution">
    <text evidence="3">The sequence shown here is derived from an EMBL/GenBank/DDBJ whole genome shotgun (WGS) entry which is preliminary data.</text>
</comment>
<evidence type="ECO:0000259" key="2">
    <source>
        <dbReference type="Pfam" id="PF10536"/>
    </source>
</evidence>
<proteinExistence type="predicted"/>
<feature type="transmembrane region" description="Helical" evidence="1">
    <location>
        <begin position="41"/>
        <end position="64"/>
    </location>
</feature>
<keyword evidence="1" id="KW-0812">Transmembrane</keyword>
<keyword evidence="1" id="KW-0472">Membrane</keyword>
<keyword evidence="4" id="KW-1185">Reference proteome</keyword>
<name>A0A371EBG5_MUCPR</name>
<accession>A0A371EBG5</accession>
<evidence type="ECO:0000313" key="3">
    <source>
        <dbReference type="EMBL" id="RDX63363.1"/>
    </source>
</evidence>
<dbReference type="Proteomes" id="UP000257109">
    <property type="component" value="Unassembled WGS sequence"/>
</dbReference>
<reference evidence="3" key="1">
    <citation type="submission" date="2018-05" db="EMBL/GenBank/DDBJ databases">
        <title>Draft genome of Mucuna pruriens seed.</title>
        <authorList>
            <person name="Nnadi N.E."/>
            <person name="Vos R."/>
            <person name="Hasami M.H."/>
            <person name="Devisetty U.K."/>
            <person name="Aguiy J.C."/>
        </authorList>
    </citation>
    <scope>NUCLEOTIDE SEQUENCE [LARGE SCALE GENOMIC DNA]</scope>
    <source>
        <strain evidence="3">JCA_2017</strain>
    </source>
</reference>
<dbReference type="OrthoDB" id="1937047at2759"/>
<dbReference type="AlphaFoldDB" id="A0A371EBG5"/>
<dbReference type="Pfam" id="PF10536">
    <property type="entry name" value="PMD"/>
    <property type="match status" value="1"/>
</dbReference>
<keyword evidence="1" id="KW-1133">Transmembrane helix</keyword>
<sequence>MPIILDNVSPLLNLPIVGTHLNGIYRAHVQVKRVIFTTKSYLLYLVGFMIYVDKIFTCVDVAYLKLFHDLDKCNEHAWGVTALCYLYDQVNTTNIHQMK</sequence>